<gene>
    <name evidence="1" type="ORF">HJG54_01115</name>
</gene>
<protein>
    <recommendedName>
        <fullName evidence="2">Bacteriocin-protection protein</fullName>
    </recommendedName>
</protein>
<dbReference type="RefSeq" id="WP_316432861.1">
    <property type="nucleotide sequence ID" value="NZ_CP053586.1"/>
</dbReference>
<accession>A0AA96W8C0</accession>
<dbReference type="Pfam" id="PF13376">
    <property type="entry name" value="OmdA"/>
    <property type="match status" value="1"/>
</dbReference>
<evidence type="ECO:0000313" key="1">
    <source>
        <dbReference type="EMBL" id="WNZ21607.1"/>
    </source>
</evidence>
<dbReference type="EMBL" id="CP053586">
    <property type="protein sequence ID" value="WNZ21607.1"/>
    <property type="molecule type" value="Genomic_DNA"/>
</dbReference>
<dbReference type="AlphaFoldDB" id="A0AA96W8C0"/>
<proteinExistence type="predicted"/>
<evidence type="ECO:0008006" key="2">
    <source>
        <dbReference type="Google" id="ProtNLM"/>
    </source>
</evidence>
<sequence>MTPVPDNAIHPMTRAEWRAWLEQNHTRMQGIWLISYKKGAGKPRFETDEAVEEALCFGWIDSKPNKLDQERSMLWFAPRKRGTGWSKLNKTRVERLMAQGLMMPAGLAKVEAAKQDGSWQALDAVEALEIPPDLTAALDAYPAAKQNFAAFPRSVKRGILEWIAAAKKPETRAKRIQETAQLADQNLRANQWRSSK</sequence>
<name>A0AA96W8C0_9CYAN</name>
<reference evidence="1" key="1">
    <citation type="submission" date="2020-05" db="EMBL/GenBank/DDBJ databases">
        <authorList>
            <person name="Zhu T."/>
            <person name="Keshari N."/>
            <person name="Lu X."/>
        </authorList>
    </citation>
    <scope>NUCLEOTIDE SEQUENCE</scope>
    <source>
        <strain evidence="1">NK1-12</strain>
    </source>
</reference>
<organism evidence="1">
    <name type="scientific">Leptolyngbya sp. NK1-12</name>
    <dbReference type="NCBI Taxonomy" id="2547451"/>
    <lineage>
        <taxon>Bacteria</taxon>
        <taxon>Bacillati</taxon>
        <taxon>Cyanobacteriota</taxon>
        <taxon>Cyanophyceae</taxon>
        <taxon>Leptolyngbyales</taxon>
        <taxon>Leptolyngbyaceae</taxon>
        <taxon>Leptolyngbya group</taxon>
        <taxon>Leptolyngbya</taxon>
    </lineage>
</organism>